<keyword evidence="1" id="KW-1133">Transmembrane helix</keyword>
<dbReference type="AlphaFoldDB" id="A0A917PY05"/>
<gene>
    <name evidence="3" type="primary">yeaD</name>
    <name evidence="3" type="ORF">GCM10007063_19810</name>
</gene>
<protein>
    <recommendedName>
        <fullName evidence="2">DUF58 domain-containing protein</fullName>
    </recommendedName>
</protein>
<evidence type="ECO:0000256" key="1">
    <source>
        <dbReference type="SAM" id="Phobius"/>
    </source>
</evidence>
<dbReference type="EMBL" id="BMNQ01000026">
    <property type="protein sequence ID" value="GGJ97513.1"/>
    <property type="molecule type" value="Genomic_DNA"/>
</dbReference>
<keyword evidence="1" id="KW-0812">Transmembrane</keyword>
<keyword evidence="4" id="KW-1185">Reference proteome</keyword>
<proteinExistence type="predicted"/>
<feature type="domain" description="DUF58" evidence="2">
    <location>
        <begin position="220"/>
        <end position="379"/>
    </location>
</feature>
<dbReference type="Pfam" id="PF01882">
    <property type="entry name" value="DUF58"/>
    <property type="match status" value="1"/>
</dbReference>
<evidence type="ECO:0000313" key="3">
    <source>
        <dbReference type="EMBL" id="GGJ97513.1"/>
    </source>
</evidence>
<evidence type="ECO:0000313" key="4">
    <source>
        <dbReference type="Proteomes" id="UP000658382"/>
    </source>
</evidence>
<reference evidence="3" key="1">
    <citation type="journal article" date="2014" name="Int. J. Syst. Evol. Microbiol.">
        <title>Complete genome sequence of Corynebacterium casei LMG S-19264T (=DSM 44701T), isolated from a smear-ripened cheese.</title>
        <authorList>
            <consortium name="US DOE Joint Genome Institute (JGI-PGF)"/>
            <person name="Walter F."/>
            <person name="Albersmeier A."/>
            <person name="Kalinowski J."/>
            <person name="Ruckert C."/>
        </authorList>
    </citation>
    <scope>NUCLEOTIDE SEQUENCE</scope>
    <source>
        <strain evidence="3">JCM 12580</strain>
    </source>
</reference>
<name>A0A917PY05_9BACI</name>
<evidence type="ECO:0000259" key="2">
    <source>
        <dbReference type="Pfam" id="PF01882"/>
    </source>
</evidence>
<reference evidence="3" key="2">
    <citation type="submission" date="2020-09" db="EMBL/GenBank/DDBJ databases">
        <authorList>
            <person name="Sun Q."/>
            <person name="Ohkuma M."/>
        </authorList>
    </citation>
    <scope>NUCLEOTIDE SEQUENCE</scope>
    <source>
        <strain evidence="3">JCM 12580</strain>
    </source>
</reference>
<dbReference type="PANTHER" id="PTHR34351">
    <property type="entry name" value="SLR1927 PROTEIN-RELATED"/>
    <property type="match status" value="1"/>
</dbReference>
<comment type="caution">
    <text evidence="3">The sequence shown here is derived from an EMBL/GenBank/DDBJ whole genome shotgun (WGS) entry which is preliminary data.</text>
</comment>
<keyword evidence="1" id="KW-0472">Membrane</keyword>
<organism evidence="3 4">
    <name type="scientific">Lentibacillus kapialis</name>
    <dbReference type="NCBI Taxonomy" id="340214"/>
    <lineage>
        <taxon>Bacteria</taxon>
        <taxon>Bacillati</taxon>
        <taxon>Bacillota</taxon>
        <taxon>Bacilli</taxon>
        <taxon>Bacillales</taxon>
        <taxon>Bacillaceae</taxon>
        <taxon>Lentibacillus</taxon>
    </lineage>
</organism>
<feature type="transmembrane region" description="Helical" evidence="1">
    <location>
        <begin position="33"/>
        <end position="53"/>
    </location>
</feature>
<dbReference type="InterPro" id="IPR002881">
    <property type="entry name" value="DUF58"/>
</dbReference>
<dbReference type="PANTHER" id="PTHR34351:SF2">
    <property type="entry name" value="DUF58 DOMAIN-CONTAINING PROTEIN"/>
    <property type="match status" value="1"/>
</dbReference>
<feature type="transmembrane region" description="Helical" evidence="1">
    <location>
        <begin position="7"/>
        <end position="27"/>
    </location>
</feature>
<dbReference type="Proteomes" id="UP000658382">
    <property type="component" value="Unassembled WGS sequence"/>
</dbReference>
<dbReference type="RefSeq" id="WP_188632942.1">
    <property type="nucleotide sequence ID" value="NZ_BMNQ01000026.1"/>
</dbReference>
<sequence length="422" mass="48628">MKKTIGFAAKLSFVIVLLLLLFSFAMFQGGFVSWFLFFATLPIFLYHAGLLFYPIKNWHIVRHLSHYVTRAGDRVEVKLHMKRSIPYPLYYCICEEVLPDSLQKVDDFSERHRCLRPSDKLNIPRTIKKIVFPGFRRDIELSYVIDQIPRGEHRLKKVRIRTGDVFGIVTKEHVFDLDDRIVAMPNERPIRMTQSINSYDQGSAASESIHLKNTNIATGIREYMPGDKFSWIDWKQTAKKNTVITKEFEREKNTRTLLVLNACHYQGLNALAFETSVELTMSMLETVQKQTSQAGFLTIGEHTAYIPLHHDPGKKDWIRRHLTRIQPGGVKSFSVKLREEMMQTTSGTNTILVTTYLDHEFPDVIKQVRQRTKNLVVVLIQASALISGEEQNMIRRLRSEGVVMNVVSEDALAKKMIEVTIA</sequence>
<accession>A0A917PY05</accession>